<dbReference type="Proteomes" id="UP001312908">
    <property type="component" value="Unassembled WGS sequence"/>
</dbReference>
<dbReference type="Pfam" id="PF04079">
    <property type="entry name" value="SMC_ScpB"/>
    <property type="match status" value="1"/>
</dbReference>
<keyword evidence="1" id="KW-0963">Cytoplasm</keyword>
<dbReference type="InterPro" id="IPR036388">
    <property type="entry name" value="WH-like_DNA-bd_sf"/>
</dbReference>
<dbReference type="InterPro" id="IPR036390">
    <property type="entry name" value="WH_DNA-bd_sf"/>
</dbReference>
<protein>
    <submittedName>
        <fullName evidence="5">SMC-Scp complex subunit ScpB</fullName>
    </submittedName>
</protein>
<keyword evidence="6" id="KW-1185">Reference proteome</keyword>
<keyword evidence="2" id="KW-0132">Cell division</keyword>
<dbReference type="SUPFAM" id="SSF46785">
    <property type="entry name" value="Winged helix' DNA-binding domain"/>
    <property type="match status" value="2"/>
</dbReference>
<organism evidence="5 6">
    <name type="scientific">Sorlinia euscelidii</name>
    <dbReference type="NCBI Taxonomy" id="3081148"/>
    <lineage>
        <taxon>Bacteria</taxon>
        <taxon>Pseudomonadati</taxon>
        <taxon>Pseudomonadota</taxon>
        <taxon>Alphaproteobacteria</taxon>
        <taxon>Acetobacterales</taxon>
        <taxon>Acetobacteraceae</taxon>
        <taxon>Sorlinia</taxon>
    </lineage>
</organism>
<comment type="caution">
    <text evidence="5">The sequence shown here is derived from an EMBL/GenBank/DDBJ whole genome shotgun (WGS) entry which is preliminary data.</text>
</comment>
<gene>
    <name evidence="5" type="primary">scpB</name>
    <name evidence="5" type="ORF">DOFOFD_10470</name>
</gene>
<evidence type="ECO:0000256" key="4">
    <source>
        <dbReference type="ARBA" id="ARBA00023306"/>
    </source>
</evidence>
<dbReference type="EMBL" id="JAWJZY010000005">
    <property type="protein sequence ID" value="MEE8659428.1"/>
    <property type="molecule type" value="Genomic_DNA"/>
</dbReference>
<dbReference type="PIRSF" id="PIRSF019345">
    <property type="entry name" value="ScpB"/>
    <property type="match status" value="1"/>
</dbReference>
<dbReference type="Gene3D" id="1.10.10.10">
    <property type="entry name" value="Winged helix-like DNA-binding domain superfamily/Winged helix DNA-binding domain"/>
    <property type="match status" value="2"/>
</dbReference>
<dbReference type="NCBIfam" id="TIGR00281">
    <property type="entry name" value="SMC-Scp complex subunit ScpB"/>
    <property type="match status" value="1"/>
</dbReference>
<name>A0ABU7U5B1_9PROT</name>
<evidence type="ECO:0000313" key="6">
    <source>
        <dbReference type="Proteomes" id="UP001312908"/>
    </source>
</evidence>
<keyword evidence="4" id="KW-0131">Cell cycle</keyword>
<sequence>MNALHLLEGLIFASREPVTEAAMRDVLARSGFEPSLVPQLLEQLMQDYRSRAVTLQKIGPSWHFRTRPEYAAALTRVIEKPRRLTRAAMETLAIIAYHQPCTRGDIETIRGVSLSQAVFDVLIEERLIAPSGRKDVPGRPVLWATTSRFLAKFGLENLSALPRREELILDPDLLDVPEDDAEDVAPVATS</sequence>
<proteinExistence type="predicted"/>
<dbReference type="RefSeq" id="WP_394820250.1">
    <property type="nucleotide sequence ID" value="NZ_JAWJZY010000005.1"/>
</dbReference>
<dbReference type="PANTHER" id="PTHR34298:SF2">
    <property type="entry name" value="SEGREGATION AND CONDENSATION PROTEIN B"/>
    <property type="match status" value="1"/>
</dbReference>
<evidence type="ECO:0000256" key="2">
    <source>
        <dbReference type="ARBA" id="ARBA00022618"/>
    </source>
</evidence>
<evidence type="ECO:0000256" key="1">
    <source>
        <dbReference type="ARBA" id="ARBA00022490"/>
    </source>
</evidence>
<evidence type="ECO:0000313" key="5">
    <source>
        <dbReference type="EMBL" id="MEE8659428.1"/>
    </source>
</evidence>
<dbReference type="PANTHER" id="PTHR34298">
    <property type="entry name" value="SEGREGATION AND CONDENSATION PROTEIN B"/>
    <property type="match status" value="1"/>
</dbReference>
<evidence type="ECO:0000256" key="3">
    <source>
        <dbReference type="ARBA" id="ARBA00022829"/>
    </source>
</evidence>
<reference evidence="5 6" key="1">
    <citation type="submission" date="2023-10" db="EMBL/GenBank/DDBJ databases">
        <title>Sorlinia euscelidii gen. nov., sp. nov., an acetic acid bacteria isolated from the gut of Euscelidius variegatus emitter.</title>
        <authorList>
            <person name="Michoud G."/>
            <person name="Marasco R."/>
            <person name="Seferji K."/>
            <person name="Gonella E."/>
            <person name="Garuglieri E."/>
            <person name="Alma A."/>
            <person name="Mapelli F."/>
            <person name="Borin S."/>
            <person name="Daffonchio D."/>
            <person name="Crotti E."/>
        </authorList>
    </citation>
    <scope>NUCLEOTIDE SEQUENCE [LARGE SCALE GENOMIC DNA]</scope>
    <source>
        <strain evidence="5 6">EV16P</strain>
    </source>
</reference>
<dbReference type="InterPro" id="IPR005234">
    <property type="entry name" value="ScpB_csome_segregation"/>
</dbReference>
<accession>A0ABU7U5B1</accession>
<keyword evidence="3" id="KW-0159">Chromosome partition</keyword>